<protein>
    <recommendedName>
        <fullName evidence="2">SET domain-containing protein</fullName>
    </recommendedName>
</protein>
<sequence length="615" mass="69311">MDMLRGRLINKIDDILAQIVSQETPLNSQLQIEANLVLPQDSTGLTRRVVLDSIDIDDLRHQVASHSGSPLTGTPYHAQHAFNMSHGLPSPMNTITSESTPYPPVEHTMLDAPHPAPANTLLSSQPVLPDTGSNANNFYPILPAEVEQTPSTTPPVGGGRQVEGDDRTFPKRRKQDNANSHKMEQSTIDKLIEGIWEQIHNPKSLAMGDDLKETMQWVLEKMSGQTSRFATTNLEFSNATKCCRQITTSSRTARAFEVIVQAHWIDCYNARLAALREDRAELRPQEHKKIVLTEACTSFSWSEKELRNRMAIWKGYREIKDAAGWSALIFAGPGIYRFCKYRLGFDEDAMNKLRSLKLRAEVAADTLQPQWRQLLSLVGESTQIHWRGHPHDWAVSKKKGEDPVPLAVTYKKWDPNFTYQNLEDSVIDTDQWGETDPRRFEGGPEHYCKSCSLRQSSIAEENECECFPNLYSPNPRTPTPVQVFRTDNGKNNGLIACCAFERGQAVGEFVGKLTKGLADVDVMQSQAGDHEPYQIWQGRCGNFTRFMNHSCASNCQFQTFSWLGVQRIVVVSKGVQAGKELTVDYSGRYWDNLDKVCLCGEPCCRYKDRRKLASV</sequence>
<evidence type="ECO:0000256" key="1">
    <source>
        <dbReference type="SAM" id="MobiDB-lite"/>
    </source>
</evidence>
<feature type="region of interest" description="Disordered" evidence="1">
    <location>
        <begin position="147"/>
        <end position="185"/>
    </location>
</feature>
<evidence type="ECO:0000313" key="4">
    <source>
        <dbReference type="Proteomes" id="UP001316803"/>
    </source>
</evidence>
<feature type="compositionally biased region" description="Basic and acidic residues" evidence="1">
    <location>
        <begin position="162"/>
        <end position="184"/>
    </location>
</feature>
<keyword evidence="4" id="KW-1185">Reference proteome</keyword>
<dbReference type="Pfam" id="PF00856">
    <property type="entry name" value="SET"/>
    <property type="match status" value="1"/>
</dbReference>
<gene>
    <name evidence="3" type="ORF">OHC33_000128</name>
</gene>
<dbReference type="PROSITE" id="PS50280">
    <property type="entry name" value="SET"/>
    <property type="match status" value="1"/>
</dbReference>
<dbReference type="AlphaFoldDB" id="A0AAN8FGQ7"/>
<dbReference type="Gene3D" id="2.170.270.10">
    <property type="entry name" value="SET domain"/>
    <property type="match status" value="1"/>
</dbReference>
<feature type="domain" description="SET" evidence="2">
    <location>
        <begin position="479"/>
        <end position="586"/>
    </location>
</feature>
<dbReference type="InterPro" id="IPR053105">
    <property type="entry name" value="Class_V-like_SAM-MTase"/>
</dbReference>
<evidence type="ECO:0000259" key="2">
    <source>
        <dbReference type="PROSITE" id="PS50280"/>
    </source>
</evidence>
<dbReference type="PANTHER" id="PTHR47250">
    <property type="entry name" value="HISTONE-LYSINE N-METHYLTRANSFERASE SET-6"/>
    <property type="match status" value="1"/>
</dbReference>
<dbReference type="SUPFAM" id="SSF82199">
    <property type="entry name" value="SET domain"/>
    <property type="match status" value="1"/>
</dbReference>
<reference evidence="3 4" key="1">
    <citation type="submission" date="2022-12" db="EMBL/GenBank/DDBJ databases">
        <title>Genomic features and morphological characterization of a novel Knufia sp. strain isolated from spacecraft assembly facility.</title>
        <authorList>
            <person name="Teixeira M."/>
            <person name="Chander A.M."/>
            <person name="Stajich J.E."/>
            <person name="Venkateswaran K."/>
        </authorList>
    </citation>
    <scope>NUCLEOTIDE SEQUENCE [LARGE SCALE GENOMIC DNA]</scope>
    <source>
        <strain evidence="3 4">FJI-L2-BK-P2</strain>
    </source>
</reference>
<dbReference type="Proteomes" id="UP001316803">
    <property type="component" value="Unassembled WGS sequence"/>
</dbReference>
<name>A0AAN8FGQ7_9EURO</name>
<dbReference type="InterPro" id="IPR046341">
    <property type="entry name" value="SET_dom_sf"/>
</dbReference>
<organism evidence="3 4">
    <name type="scientific">Knufia fluminis</name>
    <dbReference type="NCBI Taxonomy" id="191047"/>
    <lineage>
        <taxon>Eukaryota</taxon>
        <taxon>Fungi</taxon>
        <taxon>Dikarya</taxon>
        <taxon>Ascomycota</taxon>
        <taxon>Pezizomycotina</taxon>
        <taxon>Eurotiomycetes</taxon>
        <taxon>Chaetothyriomycetidae</taxon>
        <taxon>Chaetothyriales</taxon>
        <taxon>Trichomeriaceae</taxon>
        <taxon>Knufia</taxon>
    </lineage>
</organism>
<evidence type="ECO:0000313" key="3">
    <source>
        <dbReference type="EMBL" id="KAK5958286.1"/>
    </source>
</evidence>
<dbReference type="PANTHER" id="PTHR47250:SF3">
    <property type="entry name" value="HISTONE-LYSINE N-METHYLTRANSFERASE SET-6"/>
    <property type="match status" value="1"/>
</dbReference>
<comment type="caution">
    <text evidence="3">The sequence shown here is derived from an EMBL/GenBank/DDBJ whole genome shotgun (WGS) entry which is preliminary data.</text>
</comment>
<dbReference type="SMART" id="SM00317">
    <property type="entry name" value="SET"/>
    <property type="match status" value="1"/>
</dbReference>
<accession>A0AAN8FGQ7</accession>
<dbReference type="InterPro" id="IPR001214">
    <property type="entry name" value="SET_dom"/>
</dbReference>
<proteinExistence type="predicted"/>
<dbReference type="EMBL" id="JAKLMC020000001">
    <property type="protein sequence ID" value="KAK5958286.1"/>
    <property type="molecule type" value="Genomic_DNA"/>
</dbReference>